<keyword evidence="3" id="KW-1185">Reference proteome</keyword>
<dbReference type="Proteomes" id="UP000272888">
    <property type="component" value="Unassembled WGS sequence"/>
</dbReference>
<accession>A0A3A8PAV1</accession>
<evidence type="ECO:0000313" key="3">
    <source>
        <dbReference type="Proteomes" id="UP000272888"/>
    </source>
</evidence>
<feature type="compositionally biased region" description="Polar residues" evidence="1">
    <location>
        <begin position="354"/>
        <end position="367"/>
    </location>
</feature>
<evidence type="ECO:0000313" key="2">
    <source>
        <dbReference type="EMBL" id="RKH48824.1"/>
    </source>
</evidence>
<feature type="region of interest" description="Disordered" evidence="1">
    <location>
        <begin position="354"/>
        <end position="374"/>
    </location>
</feature>
<dbReference type="RefSeq" id="WP_120647118.1">
    <property type="nucleotide sequence ID" value="NZ_RAWB01000485.1"/>
</dbReference>
<sequence>MHLPVRTVRPVPAWRRRARGQSLVLACLSFLLLALMTTLSFNLSHALREKMSLQQHSDALAYSMGVVEARALNYYTVSNRAIASAYVGMTSAHGYMAAASASGDMMRAGQMSFFVVAALEVIQCPPYNFEHCFDALEALMIAMEYSQKASDYDQKVQGMDEAFDKVVAALDDLANDLHSAQQTAHSSARNALRDGQSSSLADLTDYSVPGATELNSGVGGMNAEEFDCAVDGMNCSRASSSTKARAQVMTEISNASRPSWAANRSLPVIMDGLPTYYNSDFITELLKDIPQEGTHMIVGHNGSAKVAQTKSNIHGPGQVTGNEGKVVVADQHGTFISQWRHAFGVGTYEAVVESSENGGSHTPSGAHNGQHDRFKGVNTKDLMSCSGSGNCFMKFRASDDPSRDWGQPRVYSYVTKQFFVGDADKAPWELNDTGSFSLTHGAQGQGQLRLAPGEGAALSKALVYYHRLGPNGWKEAPGLFNPYWRVKLHPFSADEAADVLNKAGNSDASELAGAKDLTL</sequence>
<organism evidence="2 3">
    <name type="scientific">Corallococcus llansteffanensis</name>
    <dbReference type="NCBI Taxonomy" id="2316731"/>
    <lineage>
        <taxon>Bacteria</taxon>
        <taxon>Pseudomonadati</taxon>
        <taxon>Myxococcota</taxon>
        <taxon>Myxococcia</taxon>
        <taxon>Myxococcales</taxon>
        <taxon>Cystobacterineae</taxon>
        <taxon>Myxococcaceae</taxon>
        <taxon>Corallococcus</taxon>
    </lineage>
</organism>
<proteinExistence type="predicted"/>
<name>A0A3A8PAV1_9BACT</name>
<evidence type="ECO:0000256" key="1">
    <source>
        <dbReference type="SAM" id="MobiDB-lite"/>
    </source>
</evidence>
<dbReference type="AlphaFoldDB" id="A0A3A8PAV1"/>
<dbReference type="EMBL" id="RAWB01000485">
    <property type="protein sequence ID" value="RKH48824.1"/>
    <property type="molecule type" value="Genomic_DNA"/>
</dbReference>
<protein>
    <submittedName>
        <fullName evidence="2">Uncharacterized protein</fullName>
    </submittedName>
</protein>
<reference evidence="3" key="1">
    <citation type="submission" date="2018-09" db="EMBL/GenBank/DDBJ databases">
        <authorList>
            <person name="Livingstone P.G."/>
            <person name="Whitworth D.E."/>
        </authorList>
    </citation>
    <scope>NUCLEOTIDE SEQUENCE [LARGE SCALE GENOMIC DNA]</scope>
    <source>
        <strain evidence="3">CA051B</strain>
    </source>
</reference>
<comment type="caution">
    <text evidence="2">The sequence shown here is derived from an EMBL/GenBank/DDBJ whole genome shotgun (WGS) entry which is preliminary data.</text>
</comment>
<gene>
    <name evidence="2" type="ORF">D7V93_32720</name>
</gene>